<proteinExistence type="predicted"/>
<dbReference type="WBParaSite" id="ACRNAN_scaffold4200.g6805.t1">
    <property type="protein sequence ID" value="ACRNAN_scaffold4200.g6805.t1"/>
    <property type="gene ID" value="ACRNAN_scaffold4200.g6805"/>
</dbReference>
<evidence type="ECO:0000313" key="1">
    <source>
        <dbReference type="Proteomes" id="UP000887540"/>
    </source>
</evidence>
<organism evidence="1 2">
    <name type="scientific">Acrobeloides nanus</name>
    <dbReference type="NCBI Taxonomy" id="290746"/>
    <lineage>
        <taxon>Eukaryota</taxon>
        <taxon>Metazoa</taxon>
        <taxon>Ecdysozoa</taxon>
        <taxon>Nematoda</taxon>
        <taxon>Chromadorea</taxon>
        <taxon>Rhabditida</taxon>
        <taxon>Tylenchina</taxon>
        <taxon>Cephalobomorpha</taxon>
        <taxon>Cephaloboidea</taxon>
        <taxon>Cephalobidae</taxon>
        <taxon>Acrobeloides</taxon>
    </lineage>
</organism>
<sequence>MRSYTDSVAQRANENRNVAKIGLVSRQAHNMALSIFEDFDLITFIKVRNTYKAVLKRPFKNIRCDYIVKDTSTFNRQAEVELLIPIDFVTYFWKKFPHKLWALKVPFLYCGNDEIVETLNKIRNDPRNEGAKDCLKNVFENNKTTLKHVDDEFGTAIALKLIPPNLRLQTYYIDAWKCYAKKFIRNRDDSRAFEIEMMPHASLVRNNIDERSSIPKNCPKTLSCLM</sequence>
<protein>
    <submittedName>
        <fullName evidence="2">Uncharacterized protein</fullName>
    </submittedName>
</protein>
<keyword evidence="1" id="KW-1185">Reference proteome</keyword>
<dbReference type="AlphaFoldDB" id="A0A914DWR8"/>
<dbReference type="Proteomes" id="UP000887540">
    <property type="component" value="Unplaced"/>
</dbReference>
<accession>A0A914DWR8</accession>
<name>A0A914DWR8_9BILA</name>
<evidence type="ECO:0000313" key="2">
    <source>
        <dbReference type="WBParaSite" id="ACRNAN_scaffold4200.g6805.t1"/>
    </source>
</evidence>
<reference evidence="2" key="1">
    <citation type="submission" date="2022-11" db="UniProtKB">
        <authorList>
            <consortium name="WormBaseParasite"/>
        </authorList>
    </citation>
    <scope>IDENTIFICATION</scope>
</reference>